<dbReference type="Proteomes" id="UP000253845">
    <property type="component" value="Unassembled WGS sequence"/>
</dbReference>
<proteinExistence type="predicted"/>
<sequence length="292" mass="33714">MDWKNVVPKDGHVDISQLTDVEYEPLFDFHDLEHSAEWDRLLCPPFLFEPMESRKLEESPLDPAEARAFFDIDKNKPLFPLGPMDRVEQISSLLEDRATTEAESEQGLQVVESPFSTFWLDALLSWPYGKSDWWDTQCVREPCPKAGKVFPHLAFHLIDEKAARDGSILFSEFSALVIAMRGRANQRKVDSEDKREELWKNDGEGKEDYPYLFKDEEYFPVLVVSCVLPQHARLLTACMNQRKLVIRQSKLYSFEHKKTAPVDFFTRLFLSKPLEPRREAEFGVLGPEKGGG</sequence>
<evidence type="ECO:0000313" key="2">
    <source>
        <dbReference type="Proteomes" id="UP000253845"/>
    </source>
</evidence>
<protein>
    <submittedName>
        <fullName evidence="1">Uncharacterized protein</fullName>
    </submittedName>
</protein>
<organism evidence="1 2">
    <name type="scientific">Aspergillus niger ATCC 13496</name>
    <dbReference type="NCBI Taxonomy" id="1353008"/>
    <lineage>
        <taxon>Eukaryota</taxon>
        <taxon>Fungi</taxon>
        <taxon>Dikarya</taxon>
        <taxon>Ascomycota</taxon>
        <taxon>Pezizomycotina</taxon>
        <taxon>Eurotiomycetes</taxon>
        <taxon>Eurotiomycetidae</taxon>
        <taxon>Eurotiales</taxon>
        <taxon>Aspergillaceae</taxon>
        <taxon>Aspergillus</taxon>
        <taxon>Aspergillus subgen. Circumdati</taxon>
    </lineage>
</organism>
<accession>A0A370BYU8</accession>
<gene>
    <name evidence="1" type="ORF">M747DRAFT_343335</name>
</gene>
<dbReference type="VEuPathDB" id="FungiDB:M747DRAFT_343335"/>
<evidence type="ECO:0000313" key="1">
    <source>
        <dbReference type="EMBL" id="RDH18592.1"/>
    </source>
</evidence>
<reference evidence="1 2" key="1">
    <citation type="submission" date="2018-07" db="EMBL/GenBank/DDBJ databases">
        <title>Section-level genome sequencing of Aspergillus section Nigri to investigate inter- and intra-species variation.</title>
        <authorList>
            <consortium name="DOE Joint Genome Institute"/>
            <person name="Vesth T.C."/>
            <person name="Nybo J.L."/>
            <person name="Theobald S."/>
            <person name="Frisvad J.C."/>
            <person name="Larsen T.O."/>
            <person name="Nielsen K.F."/>
            <person name="Hoof J.B."/>
            <person name="Brandl J."/>
            <person name="Salamov A."/>
            <person name="Riley R."/>
            <person name="Gladden J.M."/>
            <person name="Phatale P."/>
            <person name="Nielsen M.T."/>
            <person name="Lyhne E.K."/>
            <person name="Kogle M.E."/>
            <person name="Strasser K."/>
            <person name="McDonnell E."/>
            <person name="Barry K."/>
            <person name="Clum A."/>
            <person name="Chen C."/>
            <person name="Nolan M."/>
            <person name="Sandor L."/>
            <person name="Kuo A."/>
            <person name="Lipzen A."/>
            <person name="Hainaut M."/>
            <person name="Drula E."/>
            <person name="Tsang A."/>
            <person name="Magnuson J.K."/>
            <person name="Henrissat B."/>
            <person name="Wiebenga A."/>
            <person name="Simmons B.A."/>
            <person name="Makela M.R."/>
            <person name="De vries R.P."/>
            <person name="Grigoriev I.V."/>
            <person name="Mortensen U.H."/>
            <person name="Baker S.E."/>
            <person name="Andersen M.R."/>
        </authorList>
    </citation>
    <scope>NUCLEOTIDE SEQUENCE [LARGE SCALE GENOMIC DNA]</scope>
    <source>
        <strain evidence="1 2">ATCC 13496</strain>
    </source>
</reference>
<dbReference type="AlphaFoldDB" id="A0A370BYU8"/>
<dbReference type="EMBL" id="KZ851923">
    <property type="protein sequence ID" value="RDH18592.1"/>
    <property type="molecule type" value="Genomic_DNA"/>
</dbReference>
<name>A0A370BYU8_ASPNG</name>